<evidence type="ECO:0000256" key="1">
    <source>
        <dbReference type="SAM" id="SignalP"/>
    </source>
</evidence>
<sequence length="110" mass="11754">MLVELLVALVHLVLARALAVELVREVAEGLLGVEQAAPVVDVLQLHVRLVRLLLAELRQRAGVALSATRLVVVVEFLLDGVGLCVELAVLGRRGAVLLFSLDVAFLDGET</sequence>
<name>A0A6B0UJC6_IXORI</name>
<feature type="signal peptide" evidence="1">
    <location>
        <begin position="1"/>
        <end position="19"/>
    </location>
</feature>
<evidence type="ECO:0000313" key="2">
    <source>
        <dbReference type="EMBL" id="MXU89753.1"/>
    </source>
</evidence>
<dbReference type="EMBL" id="GIFC01007670">
    <property type="protein sequence ID" value="MXU89753.1"/>
    <property type="molecule type" value="Transcribed_RNA"/>
</dbReference>
<reference evidence="2" key="1">
    <citation type="submission" date="2019-12" db="EMBL/GenBank/DDBJ databases">
        <title>An insight into the sialome of adult female Ixodes ricinus ticks feeding for 6 days.</title>
        <authorList>
            <person name="Perner J."/>
            <person name="Ribeiro J.M.C."/>
        </authorList>
    </citation>
    <scope>NUCLEOTIDE SEQUENCE</scope>
    <source>
        <strain evidence="2">Semi-engorged</strain>
        <tissue evidence="2">Salivary glands</tissue>
    </source>
</reference>
<feature type="chain" id="PRO_5025481631" evidence="1">
    <location>
        <begin position="20"/>
        <end position="110"/>
    </location>
</feature>
<dbReference type="AlphaFoldDB" id="A0A6B0UJC6"/>
<keyword evidence="1" id="KW-0732">Signal</keyword>
<organism evidence="2">
    <name type="scientific">Ixodes ricinus</name>
    <name type="common">Common tick</name>
    <name type="synonym">Acarus ricinus</name>
    <dbReference type="NCBI Taxonomy" id="34613"/>
    <lineage>
        <taxon>Eukaryota</taxon>
        <taxon>Metazoa</taxon>
        <taxon>Ecdysozoa</taxon>
        <taxon>Arthropoda</taxon>
        <taxon>Chelicerata</taxon>
        <taxon>Arachnida</taxon>
        <taxon>Acari</taxon>
        <taxon>Parasitiformes</taxon>
        <taxon>Ixodida</taxon>
        <taxon>Ixodoidea</taxon>
        <taxon>Ixodidae</taxon>
        <taxon>Ixodinae</taxon>
        <taxon>Ixodes</taxon>
    </lineage>
</organism>
<proteinExistence type="predicted"/>
<protein>
    <submittedName>
        <fullName evidence="2">Putative secreted protein</fullName>
    </submittedName>
</protein>
<accession>A0A6B0UJC6</accession>